<evidence type="ECO:0000313" key="1">
    <source>
        <dbReference type="EMBL" id="RAI86807.1"/>
    </source>
</evidence>
<reference evidence="1 2" key="1">
    <citation type="submission" date="2018-06" db="EMBL/GenBank/DDBJ databases">
        <title>Genomic Encyclopedia of Archaeal and Bacterial Type Strains, Phase II (KMG-II): from individual species to whole genera.</title>
        <authorList>
            <person name="Goeker M."/>
        </authorList>
    </citation>
    <scope>NUCLEOTIDE SEQUENCE [LARGE SCALE GENOMIC DNA]</scope>
    <source>
        <strain evidence="1 2">DSM 23446</strain>
    </source>
</reference>
<keyword evidence="1" id="KW-0540">Nuclease</keyword>
<name>A0A327P5Z3_9BACT</name>
<comment type="caution">
    <text evidence="1">The sequence shown here is derived from an EMBL/GenBank/DDBJ whole genome shotgun (WGS) entry which is preliminary data.</text>
</comment>
<keyword evidence="1" id="KW-0255">Endonuclease</keyword>
<keyword evidence="2" id="KW-1185">Reference proteome</keyword>
<dbReference type="Proteomes" id="UP000249610">
    <property type="component" value="Unassembled WGS sequence"/>
</dbReference>
<dbReference type="EMBL" id="QLLK01000010">
    <property type="protein sequence ID" value="RAI86807.1"/>
    <property type="molecule type" value="Genomic_DNA"/>
</dbReference>
<sequence length="327" mass="38368">MIAINQDLVFFAYKNHKTEIDHFIHSTEKKIKSFRAKPTRTLKKKKVALLLTPLQEDYLDYLSANFKDIILGTPDDLLKFATHFETIIKAVDLGKESKPYIHRVFRDRLLCIMGYNSQRNKFYSKYFQGLGIKACVYCNSQLTISVKRQGLKNKALYQVDHYYPKSYYPCFSVSFFNLYPTCANCNLSKSNKPLKFVLYSNNPLLFSKSVFQFSISQISITNYRVNFEKEKLEIEFKGGNSKEMNKIFAVEQIYNTQKDVAEEILLKSIIYNDTYKRSLEKSFSKLYNKKDLNVQRLILGNYTLDTEIHNRPMSKFMMDIAKQLKLI</sequence>
<evidence type="ECO:0000313" key="2">
    <source>
        <dbReference type="Proteomes" id="UP000249610"/>
    </source>
</evidence>
<dbReference type="RefSeq" id="WP_111612689.1">
    <property type="nucleotide sequence ID" value="NZ_QLLK01000010.1"/>
</dbReference>
<accession>A0A327P5Z3</accession>
<dbReference type="AlphaFoldDB" id="A0A327P5Z3"/>
<protein>
    <submittedName>
        <fullName evidence="1">HNH endonuclease</fullName>
    </submittedName>
</protein>
<dbReference type="Gene3D" id="1.10.30.50">
    <property type="match status" value="1"/>
</dbReference>
<proteinExistence type="predicted"/>
<organism evidence="1 2">
    <name type="scientific">Algoriphagus yeomjeoni</name>
    <dbReference type="NCBI Taxonomy" id="291403"/>
    <lineage>
        <taxon>Bacteria</taxon>
        <taxon>Pseudomonadati</taxon>
        <taxon>Bacteroidota</taxon>
        <taxon>Cytophagia</taxon>
        <taxon>Cytophagales</taxon>
        <taxon>Cyclobacteriaceae</taxon>
        <taxon>Algoriphagus</taxon>
    </lineage>
</organism>
<keyword evidence="1" id="KW-0378">Hydrolase</keyword>
<dbReference type="OrthoDB" id="9816185at2"/>
<gene>
    <name evidence="1" type="ORF">LV83_03364</name>
</gene>
<dbReference type="GO" id="GO:0004519">
    <property type="term" value="F:endonuclease activity"/>
    <property type="evidence" value="ECO:0007669"/>
    <property type="project" value="UniProtKB-KW"/>
</dbReference>